<dbReference type="EMBL" id="CP037940">
    <property type="protein sequence ID" value="QBO36556.1"/>
    <property type="molecule type" value="Genomic_DNA"/>
</dbReference>
<sequence length="336" mass="37197">MPKKVTIREVAQLSEVSITAVSQILNGKGERFPLATREKVIAAKDELGYVPNYSAQTMRNSGTITMGVLVPDIHNPFFSRFFQGVQDYGKYHNLRIILVSSDGDHERDVKNVDELIGRSADGLIIANDVAEDMRIDKMLTKNNIPYLLLDQSPDDGYSDHIEINEYHGGQLAAQHLLDLGHQKIAIASPAVLTPNLSKRVQGFVDTLAAADVDIADRICITELNKHSGYATGSEIIKKFPDTTAIWGLNDEVAIGIYKAIADAGKKIPADISVIGYDNTDYADYLQPPLTTIDQPIRESGQRAAEMLHARINNPKVAKQVWRHDVELVVRESTRKL</sequence>
<dbReference type="Gene3D" id="1.10.260.40">
    <property type="entry name" value="lambda repressor-like DNA-binding domains"/>
    <property type="match status" value="1"/>
</dbReference>
<protein>
    <submittedName>
        <fullName evidence="6">LacI family transcriptional regulator</fullName>
    </submittedName>
</protein>
<dbReference type="PANTHER" id="PTHR30146">
    <property type="entry name" value="LACI-RELATED TRANSCRIPTIONAL REPRESSOR"/>
    <property type="match status" value="1"/>
</dbReference>
<proteinExistence type="predicted"/>
<dbReference type="PANTHER" id="PTHR30146:SF148">
    <property type="entry name" value="HTH-TYPE TRANSCRIPTIONAL REPRESSOR PURR-RELATED"/>
    <property type="match status" value="1"/>
</dbReference>
<dbReference type="PROSITE" id="PS00356">
    <property type="entry name" value="HTH_LACI_1"/>
    <property type="match status" value="1"/>
</dbReference>
<dbReference type="GO" id="GO:0000976">
    <property type="term" value="F:transcription cis-regulatory region binding"/>
    <property type="evidence" value="ECO:0007669"/>
    <property type="project" value="TreeGrafter"/>
</dbReference>
<dbReference type="SUPFAM" id="SSF53822">
    <property type="entry name" value="Periplasmic binding protein-like I"/>
    <property type="match status" value="1"/>
</dbReference>
<dbReference type="InterPro" id="IPR010982">
    <property type="entry name" value="Lambda_DNA-bd_dom_sf"/>
</dbReference>
<keyword evidence="1" id="KW-0678">Repressor</keyword>
<organism evidence="6 7">
    <name type="scientific">Periweissella cryptocerci</name>
    <dbReference type="NCBI Taxonomy" id="2506420"/>
    <lineage>
        <taxon>Bacteria</taxon>
        <taxon>Bacillati</taxon>
        <taxon>Bacillota</taxon>
        <taxon>Bacilli</taxon>
        <taxon>Lactobacillales</taxon>
        <taxon>Lactobacillaceae</taxon>
        <taxon>Periweissella</taxon>
    </lineage>
</organism>
<evidence type="ECO:0000256" key="3">
    <source>
        <dbReference type="ARBA" id="ARBA00023125"/>
    </source>
</evidence>
<dbReference type="PROSITE" id="PS50932">
    <property type="entry name" value="HTH_LACI_2"/>
    <property type="match status" value="1"/>
</dbReference>
<evidence type="ECO:0000256" key="2">
    <source>
        <dbReference type="ARBA" id="ARBA00023015"/>
    </source>
</evidence>
<dbReference type="InterPro" id="IPR046335">
    <property type="entry name" value="LacI/GalR-like_sensor"/>
</dbReference>
<evidence type="ECO:0000313" key="7">
    <source>
        <dbReference type="Proteomes" id="UP000292886"/>
    </source>
</evidence>
<dbReference type="Pfam" id="PF00356">
    <property type="entry name" value="LacI"/>
    <property type="match status" value="1"/>
</dbReference>
<dbReference type="AlphaFoldDB" id="A0A4P6YUZ3"/>
<dbReference type="Gene3D" id="3.40.50.2300">
    <property type="match status" value="2"/>
</dbReference>
<dbReference type="RefSeq" id="WP_133363633.1">
    <property type="nucleotide sequence ID" value="NZ_CP037940.1"/>
</dbReference>
<dbReference type="OrthoDB" id="9775106at2"/>
<dbReference type="GO" id="GO:0003700">
    <property type="term" value="F:DNA-binding transcription factor activity"/>
    <property type="evidence" value="ECO:0007669"/>
    <property type="project" value="TreeGrafter"/>
</dbReference>
<dbReference type="NCBIfam" id="NF047341">
    <property type="entry name" value="lactose_RbsR"/>
    <property type="match status" value="1"/>
</dbReference>
<dbReference type="SUPFAM" id="SSF47413">
    <property type="entry name" value="lambda repressor-like DNA-binding domains"/>
    <property type="match status" value="1"/>
</dbReference>
<dbReference type="Proteomes" id="UP000292886">
    <property type="component" value="Chromosome"/>
</dbReference>
<dbReference type="Pfam" id="PF13377">
    <property type="entry name" value="Peripla_BP_3"/>
    <property type="match status" value="1"/>
</dbReference>
<dbReference type="InterPro" id="IPR028082">
    <property type="entry name" value="Peripla_BP_I"/>
</dbReference>
<evidence type="ECO:0000256" key="1">
    <source>
        <dbReference type="ARBA" id="ARBA00022491"/>
    </source>
</evidence>
<keyword evidence="4" id="KW-0804">Transcription</keyword>
<keyword evidence="2" id="KW-0805">Transcription regulation</keyword>
<keyword evidence="7" id="KW-1185">Reference proteome</keyword>
<feature type="domain" description="HTH lacI-type" evidence="5">
    <location>
        <begin position="5"/>
        <end position="60"/>
    </location>
</feature>
<dbReference type="SMART" id="SM00354">
    <property type="entry name" value="HTH_LACI"/>
    <property type="match status" value="1"/>
</dbReference>
<dbReference type="CDD" id="cd01392">
    <property type="entry name" value="HTH_LacI"/>
    <property type="match status" value="1"/>
</dbReference>
<evidence type="ECO:0000259" key="5">
    <source>
        <dbReference type="PROSITE" id="PS50932"/>
    </source>
</evidence>
<gene>
    <name evidence="6" type="ORF">EQG49_08740</name>
</gene>
<evidence type="ECO:0000313" key="6">
    <source>
        <dbReference type="EMBL" id="QBO36556.1"/>
    </source>
</evidence>
<accession>A0A4P6YUZ3</accession>
<name>A0A4P6YUZ3_9LACO</name>
<dbReference type="InterPro" id="IPR000843">
    <property type="entry name" value="HTH_LacI"/>
</dbReference>
<evidence type="ECO:0000256" key="4">
    <source>
        <dbReference type="ARBA" id="ARBA00023163"/>
    </source>
</evidence>
<reference evidence="7" key="1">
    <citation type="submission" date="2019-03" db="EMBL/GenBank/DDBJ databases">
        <title>Weissella sp. 26KH-42 Genome sequencing.</title>
        <authorList>
            <person name="Heo J."/>
            <person name="Kim S.-J."/>
            <person name="Kim J.-S."/>
            <person name="Hong S.-B."/>
            <person name="Kwon S.-W."/>
        </authorList>
    </citation>
    <scope>NUCLEOTIDE SEQUENCE [LARGE SCALE GENOMIC DNA]</scope>
    <source>
        <strain evidence="7">26KH-42</strain>
    </source>
</reference>
<keyword evidence="3" id="KW-0238">DNA-binding</keyword>
<dbReference type="KEGG" id="wei:EQG49_08740"/>